<proteinExistence type="predicted"/>
<protein>
    <recommendedName>
        <fullName evidence="2">Lipoprotein</fullName>
    </recommendedName>
</protein>
<gene>
    <name evidence="1" type="ORF">HELGO_WM18775</name>
</gene>
<evidence type="ECO:0000313" key="1">
    <source>
        <dbReference type="EMBL" id="CAA6822578.1"/>
    </source>
</evidence>
<evidence type="ECO:0008006" key="2">
    <source>
        <dbReference type="Google" id="ProtNLM"/>
    </source>
</evidence>
<dbReference type="EMBL" id="CACVAQ010000316">
    <property type="protein sequence ID" value="CAA6822578.1"/>
    <property type="molecule type" value="Genomic_DNA"/>
</dbReference>
<organism evidence="1">
    <name type="scientific">uncultured Aureispira sp</name>
    <dbReference type="NCBI Taxonomy" id="1331704"/>
    <lineage>
        <taxon>Bacteria</taxon>
        <taxon>Pseudomonadati</taxon>
        <taxon>Bacteroidota</taxon>
        <taxon>Saprospiria</taxon>
        <taxon>Saprospirales</taxon>
        <taxon>Saprospiraceae</taxon>
        <taxon>Aureispira</taxon>
        <taxon>environmental samples</taxon>
    </lineage>
</organism>
<name>A0A6S6U304_9BACT</name>
<dbReference type="AlphaFoldDB" id="A0A6S6U304"/>
<accession>A0A6S6U304</accession>
<dbReference type="PROSITE" id="PS51257">
    <property type="entry name" value="PROKAR_LIPOPROTEIN"/>
    <property type="match status" value="1"/>
</dbReference>
<sequence length="311" mass="33670">MTINAIKSLLVLVVFSSLLFVGCKEEVIPDPVVDPLPFDDISELFETQAPAAQSFSITTNTTQTITGAEGTKITFYANSFVDGQGNIVTGQVDFELKEIYAKGDMLWSDRMTVASNSELLESGGEFSLKATSAGQEVFLNRDFFMEVPISSATSDPFAMELFTSTESDSTWTPADSTFVGIDSLTNSYQFNYDSLTWINCDYFSSATNTTRGFSVAPALSSGVNLTDVRAYVVFDNINSIASLYYNSATNAFECSYNLPIGEPVTVVIVGMDISQLYLGTLSTSITAVTSPLQVTMNPVTQAQLQTAIDNL</sequence>
<reference evidence="1" key="1">
    <citation type="submission" date="2020-01" db="EMBL/GenBank/DDBJ databases">
        <authorList>
            <person name="Meier V. D."/>
            <person name="Meier V D."/>
        </authorList>
    </citation>
    <scope>NUCLEOTIDE SEQUENCE</scope>
    <source>
        <strain evidence="1">HLG_WM_MAG_10</strain>
    </source>
</reference>